<feature type="region of interest" description="Disordered" evidence="1">
    <location>
        <begin position="30"/>
        <end position="50"/>
    </location>
</feature>
<protein>
    <submittedName>
        <fullName evidence="2">Uncharacterized protein</fullName>
    </submittedName>
</protein>
<feature type="compositionally biased region" description="Low complexity" evidence="1">
    <location>
        <begin position="36"/>
        <end position="47"/>
    </location>
</feature>
<dbReference type="AlphaFoldDB" id="A0AAJ0DBU4"/>
<gene>
    <name evidence="2" type="ORF">LTR09_007813</name>
</gene>
<organism evidence="2 3">
    <name type="scientific">Extremus antarcticus</name>
    <dbReference type="NCBI Taxonomy" id="702011"/>
    <lineage>
        <taxon>Eukaryota</taxon>
        <taxon>Fungi</taxon>
        <taxon>Dikarya</taxon>
        <taxon>Ascomycota</taxon>
        <taxon>Pezizomycotina</taxon>
        <taxon>Dothideomycetes</taxon>
        <taxon>Dothideomycetidae</taxon>
        <taxon>Mycosphaerellales</taxon>
        <taxon>Extremaceae</taxon>
        <taxon>Extremus</taxon>
    </lineage>
</organism>
<dbReference type="EMBL" id="JAWDJX010000028">
    <property type="protein sequence ID" value="KAK3051063.1"/>
    <property type="molecule type" value="Genomic_DNA"/>
</dbReference>
<reference evidence="2" key="1">
    <citation type="submission" date="2023-04" db="EMBL/GenBank/DDBJ databases">
        <title>Black Yeasts Isolated from many extreme environments.</title>
        <authorList>
            <person name="Coleine C."/>
            <person name="Stajich J.E."/>
            <person name="Selbmann L."/>
        </authorList>
    </citation>
    <scope>NUCLEOTIDE SEQUENCE</scope>
    <source>
        <strain evidence="2">CCFEE 5312</strain>
    </source>
</reference>
<evidence type="ECO:0000256" key="1">
    <source>
        <dbReference type="SAM" id="MobiDB-lite"/>
    </source>
</evidence>
<evidence type="ECO:0000313" key="2">
    <source>
        <dbReference type="EMBL" id="KAK3051063.1"/>
    </source>
</evidence>
<name>A0AAJ0DBU4_9PEZI</name>
<evidence type="ECO:0000313" key="3">
    <source>
        <dbReference type="Proteomes" id="UP001271007"/>
    </source>
</evidence>
<feature type="region of interest" description="Disordered" evidence="1">
    <location>
        <begin position="409"/>
        <end position="487"/>
    </location>
</feature>
<comment type="caution">
    <text evidence="2">The sequence shown here is derived from an EMBL/GenBank/DDBJ whole genome shotgun (WGS) entry which is preliminary data.</text>
</comment>
<accession>A0AAJ0DBU4</accession>
<feature type="compositionally biased region" description="Polar residues" evidence="1">
    <location>
        <begin position="470"/>
        <end position="487"/>
    </location>
</feature>
<proteinExistence type="predicted"/>
<feature type="compositionally biased region" description="Basic and acidic residues" evidence="1">
    <location>
        <begin position="409"/>
        <end position="422"/>
    </location>
</feature>
<dbReference type="Proteomes" id="UP001271007">
    <property type="component" value="Unassembled WGS sequence"/>
</dbReference>
<sequence length="566" mass="62368">MRAKVTIRGTLFIMRHVEIALFLSPQTIHQGHSVGSSTETSTTTSDTRAQDIRRHAVEIHKYTDPGHLVARAQRILLSPPRRPIGVLKSIDASADTVTPPAPLCAPNLRAYKVHGAFTEAPEGTTEAHQDTRLFPYEMATPAYSEDGPVNDYDHWCHFGSGIVRPGWPEPSLSKSTDSKLLVTIITDVAESTKFYIRGLYESGLLPLETLNRMNELRLLLYEQATKLDPDRPFTGGYVILKLDYGPVIVRAMREVHQLLKQIICEQVAAKEAQKQVELLNELDRLADVLLAEEDAANARGGIVPDKGEVQDTGVYDALTVLMRSKTDRPATRNTKMAVGLARHVEDPRQVTRVIQYPKELNPGRGRPSLDVRAEENIRSAKEYHRKVGALTRSGSELKLAAKQDFTKKKDPTLDGIKEDKAGLESQSQSDRGRKPFGGTYARAPIGFPDMPAPKGTLDDLASQLGPNLVRSENNSPDPSVRASSSDPYEQLRVEFAFLQAENTRLRNLLTEQEPDAQSAQQRKGTEKKSTAAGATKSFPKHDPKAAGDNVAGPASKRERSKQGRGA</sequence>
<feature type="region of interest" description="Disordered" evidence="1">
    <location>
        <begin position="509"/>
        <end position="566"/>
    </location>
</feature>
<feature type="compositionally biased region" description="Basic and acidic residues" evidence="1">
    <location>
        <begin position="555"/>
        <end position="566"/>
    </location>
</feature>
<keyword evidence="3" id="KW-1185">Reference proteome</keyword>